<protein>
    <submittedName>
        <fullName evidence="3">Ser/Thr protein kinase RdoA (MazF antagonist)</fullName>
    </submittedName>
</protein>
<dbReference type="PANTHER" id="PTHR21064">
    <property type="entry name" value="AMINOGLYCOSIDE PHOSPHOTRANSFERASE DOMAIN-CONTAINING PROTEIN-RELATED"/>
    <property type="match status" value="1"/>
</dbReference>
<dbReference type="SUPFAM" id="SSF56112">
    <property type="entry name" value="Protein kinase-like (PK-like)"/>
    <property type="match status" value="1"/>
</dbReference>
<dbReference type="InterPro" id="IPR011009">
    <property type="entry name" value="Kinase-like_dom_sf"/>
</dbReference>
<sequence length="333" mass="36598">MPVEYGPDALADLEQAIRQALPAWSLSPQAGISLLNVSENATFRLDDPVEGRALVLRVHRLGYHADDEIRSELAWIEALRQAGVVETPAPLPGRDGALVQRLASPSGLPARSAVAFEFAPGREPVADADLPGWFGKLGGLTARMHAHSRAWSLPSGFRRKTWDFDAMFGERAYWGPWRAGVGLDAAGTALLGRALDLIRARLERFGRTPERFGLIHADLRLANLLVDEPHLRVIDFDDCGLSWRLYDFAAAVSFFEHEPIVDDLRQAWVEGYRAVAPLPAEDAAELPVFIAVRRFLLVAWIASHPEVPIARELGAGYTAGALEMAERLLSDFA</sequence>
<feature type="domain" description="Aminoglycoside phosphotransferase" evidence="2">
    <location>
        <begin position="38"/>
        <end position="278"/>
    </location>
</feature>
<dbReference type="Gene3D" id="3.90.1200.10">
    <property type="match status" value="1"/>
</dbReference>
<proteinExistence type="inferred from homology"/>
<name>A0ABU0JHW1_9HYPH</name>
<keyword evidence="4" id="KW-1185">Reference proteome</keyword>
<reference evidence="3 4" key="1">
    <citation type="submission" date="2023-07" db="EMBL/GenBank/DDBJ databases">
        <title>Genomic Encyclopedia of Type Strains, Phase IV (KMG-IV): sequencing the most valuable type-strain genomes for metagenomic binning, comparative biology and taxonomic classification.</title>
        <authorList>
            <person name="Goeker M."/>
        </authorList>
    </citation>
    <scope>NUCLEOTIDE SEQUENCE [LARGE SCALE GENOMIC DNA]</scope>
    <source>
        <strain evidence="3 4">DSM 19619</strain>
    </source>
</reference>
<keyword evidence="3" id="KW-0808">Transferase</keyword>
<gene>
    <name evidence="3" type="ORF">QO011_006904</name>
</gene>
<dbReference type="GO" id="GO:0016301">
    <property type="term" value="F:kinase activity"/>
    <property type="evidence" value="ECO:0007669"/>
    <property type="project" value="UniProtKB-KW"/>
</dbReference>
<dbReference type="PANTHER" id="PTHR21064:SF6">
    <property type="entry name" value="AMINOGLYCOSIDE PHOSPHOTRANSFERASE DOMAIN-CONTAINING PROTEIN"/>
    <property type="match status" value="1"/>
</dbReference>
<evidence type="ECO:0000259" key="2">
    <source>
        <dbReference type="Pfam" id="PF01636"/>
    </source>
</evidence>
<accession>A0ABU0JHW1</accession>
<organism evidence="3 4">
    <name type="scientific">Labrys wisconsinensis</name>
    <dbReference type="NCBI Taxonomy" id="425677"/>
    <lineage>
        <taxon>Bacteria</taxon>
        <taxon>Pseudomonadati</taxon>
        <taxon>Pseudomonadota</taxon>
        <taxon>Alphaproteobacteria</taxon>
        <taxon>Hyphomicrobiales</taxon>
        <taxon>Xanthobacteraceae</taxon>
        <taxon>Labrys</taxon>
    </lineage>
</organism>
<dbReference type="Pfam" id="PF01636">
    <property type="entry name" value="APH"/>
    <property type="match status" value="1"/>
</dbReference>
<keyword evidence="3" id="KW-0418">Kinase</keyword>
<evidence type="ECO:0000256" key="1">
    <source>
        <dbReference type="ARBA" id="ARBA00038240"/>
    </source>
</evidence>
<dbReference type="EMBL" id="JAUSVX010000018">
    <property type="protein sequence ID" value="MDQ0473868.1"/>
    <property type="molecule type" value="Genomic_DNA"/>
</dbReference>
<comment type="caution">
    <text evidence="3">The sequence shown here is derived from an EMBL/GenBank/DDBJ whole genome shotgun (WGS) entry which is preliminary data.</text>
</comment>
<comment type="similarity">
    <text evidence="1">Belongs to the pseudomonas-type ThrB family.</text>
</comment>
<dbReference type="RefSeq" id="WP_307282571.1">
    <property type="nucleotide sequence ID" value="NZ_JAUSVX010000018.1"/>
</dbReference>
<evidence type="ECO:0000313" key="4">
    <source>
        <dbReference type="Proteomes" id="UP001242480"/>
    </source>
</evidence>
<evidence type="ECO:0000313" key="3">
    <source>
        <dbReference type="EMBL" id="MDQ0473868.1"/>
    </source>
</evidence>
<dbReference type="InterPro" id="IPR002575">
    <property type="entry name" value="Aminoglycoside_PTrfase"/>
</dbReference>
<dbReference type="InterPro" id="IPR050249">
    <property type="entry name" value="Pseudomonas-type_ThrB"/>
</dbReference>
<dbReference type="Proteomes" id="UP001242480">
    <property type="component" value="Unassembled WGS sequence"/>
</dbReference>